<keyword evidence="11" id="KW-0472">Membrane</keyword>
<evidence type="ECO:0000256" key="6">
    <source>
        <dbReference type="ARBA" id="ARBA00022723"/>
    </source>
</evidence>
<dbReference type="CDD" id="cd14789">
    <property type="entry name" value="Tiki"/>
    <property type="match status" value="1"/>
</dbReference>
<comment type="subcellular location">
    <subcellularLocation>
        <location evidence="3">Membrane</location>
        <topology evidence="3">Single-pass type I membrane protein</topology>
    </subcellularLocation>
</comment>
<evidence type="ECO:0000313" key="15">
    <source>
        <dbReference type="Proteomes" id="UP000662783"/>
    </source>
</evidence>
<dbReference type="InterPro" id="IPR002816">
    <property type="entry name" value="TraB/PrgY/GumN_fam"/>
</dbReference>
<evidence type="ECO:0000256" key="3">
    <source>
        <dbReference type="ARBA" id="ARBA00004479"/>
    </source>
</evidence>
<evidence type="ECO:0000256" key="8">
    <source>
        <dbReference type="ARBA" id="ARBA00022801"/>
    </source>
</evidence>
<evidence type="ECO:0000256" key="12">
    <source>
        <dbReference type="ARBA" id="ARBA00023180"/>
    </source>
</evidence>
<keyword evidence="4" id="KW-0645">Protease</keyword>
<keyword evidence="12" id="KW-0325">Glycoprotein</keyword>
<dbReference type="AlphaFoldDB" id="A0A974WIP5"/>
<comment type="cofactor">
    <cofactor evidence="1">
        <name>Mn(2+)</name>
        <dbReference type="ChEBI" id="CHEBI:29035"/>
    </cofactor>
</comment>
<keyword evidence="5" id="KW-0812">Transmembrane</keyword>
<dbReference type="PANTHER" id="PTHR31120">
    <property type="entry name" value="METALLOPROTEASE TIKI"/>
    <property type="match status" value="1"/>
</dbReference>
<accession>A0A974WIP5</accession>
<evidence type="ECO:0000256" key="7">
    <source>
        <dbReference type="ARBA" id="ARBA00022729"/>
    </source>
</evidence>
<keyword evidence="15" id="KW-1185">Reference proteome</keyword>
<keyword evidence="7 13" id="KW-0732">Signal</keyword>
<gene>
    <name evidence="14" type="ORF">JR347_05230</name>
</gene>
<keyword evidence="8" id="KW-0378">Hydrolase</keyword>
<dbReference type="PANTHER" id="PTHR31120:SF6">
    <property type="entry name" value="METALLOPROTEASE TIKI HOMOLOG"/>
    <property type="match status" value="1"/>
</dbReference>
<evidence type="ECO:0000256" key="1">
    <source>
        <dbReference type="ARBA" id="ARBA00001936"/>
    </source>
</evidence>
<keyword evidence="6" id="KW-0479">Metal-binding</keyword>
<evidence type="ECO:0000313" key="14">
    <source>
        <dbReference type="EMBL" id="QSE98483.1"/>
    </source>
</evidence>
<dbReference type="Pfam" id="PF01963">
    <property type="entry name" value="TraB_PrgY_gumN"/>
    <property type="match status" value="1"/>
</dbReference>
<evidence type="ECO:0000256" key="10">
    <source>
        <dbReference type="ARBA" id="ARBA00023049"/>
    </source>
</evidence>
<keyword evidence="10" id="KW-0482">Metalloprotease</keyword>
<dbReference type="Proteomes" id="UP000662783">
    <property type="component" value="Chromosome"/>
</dbReference>
<evidence type="ECO:0000256" key="2">
    <source>
        <dbReference type="ARBA" id="ARBA00001941"/>
    </source>
</evidence>
<dbReference type="GO" id="GO:0004222">
    <property type="term" value="F:metalloendopeptidase activity"/>
    <property type="evidence" value="ECO:0007669"/>
    <property type="project" value="TreeGrafter"/>
</dbReference>
<name>A0A974WIP5_9BACT</name>
<feature type="signal peptide" evidence="13">
    <location>
        <begin position="1"/>
        <end position="19"/>
    </location>
</feature>
<evidence type="ECO:0000256" key="13">
    <source>
        <dbReference type="SAM" id="SignalP"/>
    </source>
</evidence>
<evidence type="ECO:0000256" key="11">
    <source>
        <dbReference type="ARBA" id="ARBA00023136"/>
    </source>
</evidence>
<dbReference type="GO" id="GO:0006508">
    <property type="term" value="P:proteolysis"/>
    <property type="evidence" value="ECO:0007669"/>
    <property type="project" value="UniProtKB-KW"/>
</dbReference>
<keyword evidence="9" id="KW-1133">Transmembrane helix</keyword>
<dbReference type="RefSeq" id="WP_205722997.1">
    <property type="nucleotide sequence ID" value="NZ_CP070608.1"/>
</dbReference>
<sequence>MIRSLLLVLICATTLTAQHQSALYKIEGNGLNEPSYLFGTINFLPKFGYFVPDEVKNAIIASRVFVTKTDLRRKTQQKFTEAVKIPNDGTVNKYLTEEEQKQLRAIIEEYGGRNQAYDNFYSKLQPIILVTATTALTLQYNITYPERELEDIAKDNRLKFNSLSDVDEEIAAFEQFPIEDQIEALKYTINNFDDHLSDYNKMVRAYMKEQNMEVVKEETFKATNESEKFKEVYYDNRTEKWLPDVVKLIKSKPTFFALGVPHIIGESGLVSLLEKEGYTITPVIIDFAPAKTSN</sequence>
<dbReference type="EMBL" id="CP070608">
    <property type="protein sequence ID" value="QSE98483.1"/>
    <property type="molecule type" value="Genomic_DNA"/>
</dbReference>
<organism evidence="14 15">
    <name type="scientific">Fulvivirga lutea</name>
    <dbReference type="NCBI Taxonomy" id="2810512"/>
    <lineage>
        <taxon>Bacteria</taxon>
        <taxon>Pseudomonadati</taxon>
        <taxon>Bacteroidota</taxon>
        <taxon>Cytophagia</taxon>
        <taxon>Cytophagales</taxon>
        <taxon>Fulvivirgaceae</taxon>
        <taxon>Fulvivirga</taxon>
    </lineage>
</organism>
<proteinExistence type="predicted"/>
<dbReference type="GO" id="GO:0016020">
    <property type="term" value="C:membrane"/>
    <property type="evidence" value="ECO:0007669"/>
    <property type="project" value="UniProtKB-SubCell"/>
</dbReference>
<comment type="cofactor">
    <cofactor evidence="2">
        <name>Co(2+)</name>
        <dbReference type="ChEBI" id="CHEBI:48828"/>
    </cofactor>
</comment>
<dbReference type="InterPro" id="IPR040230">
    <property type="entry name" value="TIKI1/2-like"/>
</dbReference>
<evidence type="ECO:0000256" key="4">
    <source>
        <dbReference type="ARBA" id="ARBA00022670"/>
    </source>
</evidence>
<dbReference type="GO" id="GO:0030178">
    <property type="term" value="P:negative regulation of Wnt signaling pathway"/>
    <property type="evidence" value="ECO:0007669"/>
    <property type="project" value="InterPro"/>
</dbReference>
<feature type="chain" id="PRO_5037754407" evidence="13">
    <location>
        <begin position="20"/>
        <end position="294"/>
    </location>
</feature>
<dbReference type="KEGG" id="fuv:JR347_05230"/>
<evidence type="ECO:0000256" key="9">
    <source>
        <dbReference type="ARBA" id="ARBA00022989"/>
    </source>
</evidence>
<dbReference type="GO" id="GO:0046872">
    <property type="term" value="F:metal ion binding"/>
    <property type="evidence" value="ECO:0007669"/>
    <property type="project" value="UniProtKB-KW"/>
</dbReference>
<evidence type="ECO:0000256" key="5">
    <source>
        <dbReference type="ARBA" id="ARBA00022692"/>
    </source>
</evidence>
<reference evidence="14" key="1">
    <citation type="submission" date="2021-02" db="EMBL/GenBank/DDBJ databases">
        <title>Fulvivirga sp. S481 isolated from sea water.</title>
        <authorList>
            <person name="Bae S.S."/>
            <person name="Baek K."/>
        </authorList>
    </citation>
    <scope>NUCLEOTIDE SEQUENCE</scope>
    <source>
        <strain evidence="14">S481</strain>
    </source>
</reference>
<protein>
    <submittedName>
        <fullName evidence="14">TraB/GumN family protein</fullName>
    </submittedName>
</protein>